<comment type="caution">
    <text evidence="1">The sequence shown here is derived from an EMBL/GenBank/DDBJ whole genome shotgun (WGS) entry which is preliminary data.</text>
</comment>
<name>A0ABV0AIA7_9ACTN</name>
<evidence type="ECO:0000313" key="1">
    <source>
        <dbReference type="EMBL" id="MEN3534306.1"/>
    </source>
</evidence>
<protein>
    <recommendedName>
        <fullName evidence="3">PE-PGRS family protein</fullName>
    </recommendedName>
</protein>
<reference evidence="1 2" key="1">
    <citation type="submission" date="2024-05" db="EMBL/GenBank/DDBJ databases">
        <title>Microbispora sp.ZYX-F-249.</title>
        <authorList>
            <person name="Xie H."/>
        </authorList>
    </citation>
    <scope>NUCLEOTIDE SEQUENCE [LARGE SCALE GENOMIC DNA]</scope>
    <source>
        <strain evidence="1 2">ZYX-F-249</strain>
    </source>
</reference>
<gene>
    <name evidence="1" type="ORF">AAH991_04255</name>
</gene>
<dbReference type="Proteomes" id="UP001447516">
    <property type="component" value="Unassembled WGS sequence"/>
</dbReference>
<organism evidence="1 2">
    <name type="scientific">Microbispora maris</name>
    <dbReference type="NCBI Taxonomy" id="3144104"/>
    <lineage>
        <taxon>Bacteria</taxon>
        <taxon>Bacillati</taxon>
        <taxon>Actinomycetota</taxon>
        <taxon>Actinomycetes</taxon>
        <taxon>Streptosporangiales</taxon>
        <taxon>Streptosporangiaceae</taxon>
        <taxon>Microbispora</taxon>
    </lineage>
</organism>
<evidence type="ECO:0000313" key="2">
    <source>
        <dbReference type="Proteomes" id="UP001447516"/>
    </source>
</evidence>
<dbReference type="EMBL" id="JBDJAW010000002">
    <property type="protein sequence ID" value="MEN3534306.1"/>
    <property type="molecule type" value="Genomic_DNA"/>
</dbReference>
<dbReference type="RefSeq" id="WP_346224396.1">
    <property type="nucleotide sequence ID" value="NZ_JBDJAW010000002.1"/>
</dbReference>
<proteinExistence type="predicted"/>
<sequence length="256" mass="28993">MWLIRYSLPAGGLDTAENVSEFSFTAPARGDVFDFDVTVTLSWSARGRRWQGGPDTGERDHVQGRLRAETRAIARRHSPYHSEIAEREVNDALGKLLGELPTHDRQVILRWTAQAEVRPCEDLRALQRERARRLYEIDCEVAEAKRRAETAEEIRAAWERFLTGARRSELTRYAMRLAEQPQARAEIIAEMLDKSEDTAAHFIQKLDKLMTLHERGNLLELLLGSETALRSAMTALGLPVRPLDPDPLLPSGFGQP</sequence>
<accession>A0ABV0AIA7</accession>
<keyword evidence="2" id="KW-1185">Reference proteome</keyword>
<evidence type="ECO:0008006" key="3">
    <source>
        <dbReference type="Google" id="ProtNLM"/>
    </source>
</evidence>